<dbReference type="CDD" id="cd00448">
    <property type="entry name" value="YjgF_YER057c_UK114_family"/>
    <property type="match status" value="1"/>
</dbReference>
<dbReference type="Pfam" id="PF01042">
    <property type="entry name" value="Ribonuc_L-PSP"/>
    <property type="match status" value="1"/>
</dbReference>
<dbReference type="RefSeq" id="WP_274268779.1">
    <property type="nucleotide sequence ID" value="NZ_CP117880.1"/>
</dbReference>
<dbReference type="Proteomes" id="UP001221558">
    <property type="component" value="Chromosome"/>
</dbReference>
<proteinExistence type="predicted"/>
<dbReference type="PANTHER" id="PTHR43857:SF1">
    <property type="entry name" value="YJGH FAMILY PROTEIN"/>
    <property type="match status" value="1"/>
</dbReference>
<dbReference type="SUPFAM" id="SSF55298">
    <property type="entry name" value="YjgF-like"/>
    <property type="match status" value="1"/>
</dbReference>
<gene>
    <name evidence="1" type="ORF">PQ465_06755</name>
</gene>
<dbReference type="InterPro" id="IPR035959">
    <property type="entry name" value="RutC-like_sf"/>
</dbReference>
<keyword evidence="2" id="KW-1185">Reference proteome</keyword>
<reference evidence="1 2" key="1">
    <citation type="submission" date="2023-02" db="EMBL/GenBank/DDBJ databases">
        <title>Genome sequence of Sphingobacterium sp. KACC 22765.</title>
        <authorList>
            <person name="Kim S."/>
            <person name="Heo J."/>
            <person name="Kwon S.-W."/>
        </authorList>
    </citation>
    <scope>NUCLEOTIDE SEQUENCE [LARGE SCALE GENOMIC DNA]</scope>
    <source>
        <strain evidence="1 2">KACC 22765</strain>
    </source>
</reference>
<dbReference type="EMBL" id="CP117880">
    <property type="protein sequence ID" value="WDF70072.1"/>
    <property type="molecule type" value="Genomic_DNA"/>
</dbReference>
<dbReference type="Gene3D" id="3.30.1330.40">
    <property type="entry name" value="RutC-like"/>
    <property type="match status" value="1"/>
</dbReference>
<organism evidence="1 2">
    <name type="scientific">Sphingobacterium oryzagri</name>
    <dbReference type="NCBI Taxonomy" id="3025669"/>
    <lineage>
        <taxon>Bacteria</taxon>
        <taxon>Pseudomonadati</taxon>
        <taxon>Bacteroidota</taxon>
        <taxon>Sphingobacteriia</taxon>
        <taxon>Sphingobacteriales</taxon>
        <taxon>Sphingobacteriaceae</taxon>
        <taxon>Sphingobacterium</taxon>
    </lineage>
</organism>
<evidence type="ECO:0000313" key="2">
    <source>
        <dbReference type="Proteomes" id="UP001221558"/>
    </source>
</evidence>
<evidence type="ECO:0000313" key="1">
    <source>
        <dbReference type="EMBL" id="WDF70072.1"/>
    </source>
</evidence>
<dbReference type="InterPro" id="IPR006175">
    <property type="entry name" value="YjgF/YER057c/UK114"/>
</dbReference>
<protein>
    <submittedName>
        <fullName evidence="1">RidA family protein</fullName>
    </submittedName>
</protein>
<name>A0ABY7WKF7_9SPHI</name>
<accession>A0ABY7WKF7</accession>
<sequence>MKKTISNPWTWQHARSYVQAVAVTDVSSTLYCAGQAAIHPDGTTSDGDMAMQLTLAIQNLEEVIQQADFSCAGIVRLNIYTTSSAEFMQHFDILQQWVEKHDIRQATSLIEVNGLFENLLVELEATVVK</sequence>
<dbReference type="PANTHER" id="PTHR43857">
    <property type="entry name" value="BLR7761 PROTEIN"/>
    <property type="match status" value="1"/>
</dbReference>